<dbReference type="SUPFAM" id="SSF51905">
    <property type="entry name" value="FAD/NAD(P)-binding domain"/>
    <property type="match status" value="1"/>
</dbReference>
<keyword evidence="1" id="KW-0560">Oxidoreductase</keyword>
<dbReference type="Proteomes" id="UP000594263">
    <property type="component" value="Unplaced"/>
</dbReference>
<dbReference type="Gramene" id="Kaladp0090s0084.1.v1.1">
    <property type="protein sequence ID" value="Kaladp0090s0084.1.v1.1.CDS.1"/>
    <property type="gene ID" value="Kaladp0090s0084.v1.1"/>
</dbReference>
<dbReference type="InterPro" id="IPR036188">
    <property type="entry name" value="FAD/NAD-bd_sf"/>
</dbReference>
<feature type="domain" description="FAD dependent oxidoreductase" evidence="4">
    <location>
        <begin position="55"/>
        <end position="440"/>
    </location>
</feature>
<dbReference type="AlphaFoldDB" id="A0A7N0UWG8"/>
<protein>
    <recommendedName>
        <fullName evidence="2">FAD-dependent oxidoreductase domain-containing protein 1</fullName>
    </recommendedName>
</protein>
<sequence>MDAIAGCSANLTGFLNPHRKSQQFGHQSCLTRRNPLLMPICCSAGSPSSPSHAYDVVIIGAGIIGLTIARQFLLETRLSVAVVDKGVPCSGATGAGQGYIWMTHKTPGSETWELSMRSHKLWEELAEQVKADGLIPSQVMGWRRTGSLLVGQTPEEIDTLQMRVNLLSQAGLKAEYLSSNELRLKEPALAVGDGSSAAFLCDDSQLDAHRTVAYIEKVNRRFAAEGRYAEFYYNPVASFVRSGTTGDIVGVQTSENTLYSNRAVVVAAGCWSGCLMRELFRNSDVELDIPVKPRKGHLLVVENFSAFKLNHGSMEAGYVDHRAMNMGDESLLISMTATMNAVGNLILGSSRQFSGFGVEEDETIIDYIWNRAGKFFPALNEMNLESLRRSRKVRVGLRPYMPDGKPVIGPVPGAPNVFLATGHEGGGLSMALGTAELVTDIVLGNPSLVDCSPFAVEGRCWSRF</sequence>
<evidence type="ECO:0000259" key="4">
    <source>
        <dbReference type="Pfam" id="PF01266"/>
    </source>
</evidence>
<name>A0A7N0UWG8_KALFE</name>
<comment type="function">
    <text evidence="3">Required for the assembly of the mitochondrial membrane respiratory chain NADH dehydrogenase (Complex I). Involved in mid-late stages of complex I assembly.</text>
</comment>
<evidence type="ECO:0000313" key="6">
    <source>
        <dbReference type="Proteomes" id="UP000594263"/>
    </source>
</evidence>
<reference evidence="5" key="1">
    <citation type="submission" date="2021-01" db="UniProtKB">
        <authorList>
            <consortium name="EnsemblPlants"/>
        </authorList>
    </citation>
    <scope>IDENTIFICATION</scope>
</reference>
<evidence type="ECO:0000256" key="3">
    <source>
        <dbReference type="ARBA" id="ARBA00046185"/>
    </source>
</evidence>
<accession>A0A7N0UWG8</accession>
<dbReference type="Gene3D" id="3.30.9.10">
    <property type="entry name" value="D-Amino Acid Oxidase, subunit A, domain 2"/>
    <property type="match status" value="1"/>
</dbReference>
<dbReference type="GO" id="GO:0005737">
    <property type="term" value="C:cytoplasm"/>
    <property type="evidence" value="ECO:0007669"/>
    <property type="project" value="TreeGrafter"/>
</dbReference>
<evidence type="ECO:0000313" key="5">
    <source>
        <dbReference type="EnsemblPlants" id="Kaladp0090s0084.1.v1.1.CDS.1"/>
    </source>
</evidence>
<dbReference type="SUPFAM" id="SSF54373">
    <property type="entry name" value="FAD-linked reductases, C-terminal domain"/>
    <property type="match status" value="1"/>
</dbReference>
<proteinExistence type="predicted"/>
<organism evidence="5 6">
    <name type="scientific">Kalanchoe fedtschenkoi</name>
    <name type="common">Lavender scallops</name>
    <name type="synonym">South American air plant</name>
    <dbReference type="NCBI Taxonomy" id="63787"/>
    <lineage>
        <taxon>Eukaryota</taxon>
        <taxon>Viridiplantae</taxon>
        <taxon>Streptophyta</taxon>
        <taxon>Embryophyta</taxon>
        <taxon>Tracheophyta</taxon>
        <taxon>Spermatophyta</taxon>
        <taxon>Magnoliopsida</taxon>
        <taxon>eudicotyledons</taxon>
        <taxon>Gunneridae</taxon>
        <taxon>Pentapetalae</taxon>
        <taxon>Saxifragales</taxon>
        <taxon>Crassulaceae</taxon>
        <taxon>Kalanchoe</taxon>
    </lineage>
</organism>
<dbReference type="PANTHER" id="PTHR13847:SF287">
    <property type="entry name" value="FAD-DEPENDENT OXIDOREDUCTASE DOMAIN-CONTAINING PROTEIN 1"/>
    <property type="match status" value="1"/>
</dbReference>
<dbReference type="PANTHER" id="PTHR13847">
    <property type="entry name" value="SARCOSINE DEHYDROGENASE-RELATED"/>
    <property type="match status" value="1"/>
</dbReference>
<dbReference type="InterPro" id="IPR006076">
    <property type="entry name" value="FAD-dep_OxRdtase"/>
</dbReference>
<evidence type="ECO:0000256" key="2">
    <source>
        <dbReference type="ARBA" id="ARBA00039785"/>
    </source>
</evidence>
<dbReference type="Gene3D" id="3.50.50.60">
    <property type="entry name" value="FAD/NAD(P)-binding domain"/>
    <property type="match status" value="1"/>
</dbReference>
<keyword evidence="6" id="KW-1185">Reference proteome</keyword>
<evidence type="ECO:0000256" key="1">
    <source>
        <dbReference type="ARBA" id="ARBA00023002"/>
    </source>
</evidence>
<dbReference type="GO" id="GO:0016491">
    <property type="term" value="F:oxidoreductase activity"/>
    <property type="evidence" value="ECO:0007669"/>
    <property type="project" value="UniProtKB-KW"/>
</dbReference>
<dbReference type="OMA" id="GCGTLWL"/>
<dbReference type="EnsemblPlants" id="Kaladp0090s0084.1.v1.1">
    <property type="protein sequence ID" value="Kaladp0090s0084.1.v1.1.CDS.1"/>
    <property type="gene ID" value="Kaladp0090s0084.v1.1"/>
</dbReference>
<dbReference type="Pfam" id="PF01266">
    <property type="entry name" value="DAO"/>
    <property type="match status" value="1"/>
</dbReference>